<dbReference type="RefSeq" id="WP_117328206.1">
    <property type="nucleotide sequence ID" value="NZ_QVTE01000055.1"/>
</dbReference>
<organism evidence="10 11">
    <name type="scientific">Peribacillus saganii</name>
    <dbReference type="NCBI Taxonomy" id="2303992"/>
    <lineage>
        <taxon>Bacteria</taxon>
        <taxon>Bacillati</taxon>
        <taxon>Bacillota</taxon>
        <taxon>Bacilli</taxon>
        <taxon>Bacillales</taxon>
        <taxon>Bacillaceae</taxon>
        <taxon>Peribacillus</taxon>
    </lineage>
</organism>
<feature type="transmembrane region" description="Helical" evidence="9">
    <location>
        <begin position="126"/>
        <end position="148"/>
    </location>
</feature>
<evidence type="ECO:0000256" key="7">
    <source>
        <dbReference type="ARBA" id="ARBA00023136"/>
    </source>
</evidence>
<dbReference type="PANTHER" id="PTHR10283">
    <property type="entry name" value="SOLUTE CARRIER FAMILY 13 MEMBER"/>
    <property type="match status" value="1"/>
</dbReference>
<proteinExistence type="inferred from homology"/>
<keyword evidence="4 9" id="KW-0812">Transmembrane</keyword>
<feature type="transmembrane region" description="Helical" evidence="9">
    <location>
        <begin position="95"/>
        <end position="114"/>
    </location>
</feature>
<evidence type="ECO:0000256" key="8">
    <source>
        <dbReference type="ARBA" id="ARBA00031174"/>
    </source>
</evidence>
<feature type="transmembrane region" description="Helical" evidence="9">
    <location>
        <begin position="339"/>
        <end position="358"/>
    </location>
</feature>
<dbReference type="NCBIfam" id="TIGR00785">
    <property type="entry name" value="dass"/>
    <property type="match status" value="1"/>
</dbReference>
<reference evidence="10 11" key="1">
    <citation type="submission" date="2018-08" db="EMBL/GenBank/DDBJ databases">
        <title>Bacillus chawlae sp. nov., Bacillus glennii sp. nov., and Bacillus saganii sp. nov. Isolated from the Vehicle Assembly Building at Kennedy Space Center where the Viking Spacecraft were Assembled.</title>
        <authorList>
            <person name="Seuylemezian A."/>
            <person name="Vaishampayan P."/>
        </authorList>
    </citation>
    <scope>NUCLEOTIDE SEQUENCE [LARGE SCALE GENOMIC DNA]</scope>
    <source>
        <strain evidence="10 11">V47-23a</strain>
    </source>
</reference>
<feature type="transmembrane region" description="Helical" evidence="9">
    <location>
        <begin position="27"/>
        <end position="44"/>
    </location>
</feature>
<name>A0A372LE86_9BACI</name>
<keyword evidence="5" id="KW-0813">Transport</keyword>
<evidence type="ECO:0000256" key="1">
    <source>
        <dbReference type="ARBA" id="ARBA00004141"/>
    </source>
</evidence>
<feature type="transmembrane region" description="Helical" evidence="9">
    <location>
        <begin position="56"/>
        <end position="89"/>
    </location>
</feature>
<feature type="transmembrane region" description="Helical" evidence="9">
    <location>
        <begin position="189"/>
        <end position="211"/>
    </location>
</feature>
<evidence type="ECO:0000256" key="2">
    <source>
        <dbReference type="ARBA" id="ARBA00006772"/>
    </source>
</evidence>
<keyword evidence="11" id="KW-1185">Reference proteome</keyword>
<dbReference type="GO" id="GO:0005886">
    <property type="term" value="C:plasma membrane"/>
    <property type="evidence" value="ECO:0007669"/>
    <property type="project" value="TreeGrafter"/>
</dbReference>
<dbReference type="OrthoDB" id="2339361at2"/>
<dbReference type="Pfam" id="PF00939">
    <property type="entry name" value="Na_sulph_symp"/>
    <property type="match status" value="1"/>
</dbReference>
<evidence type="ECO:0000313" key="10">
    <source>
        <dbReference type="EMBL" id="RFU64547.1"/>
    </source>
</evidence>
<dbReference type="AlphaFoldDB" id="A0A372LE86"/>
<comment type="similarity">
    <text evidence="2">Belongs to the SLC13A/DASS transporter (TC 2.A.47) family. NADC subfamily.</text>
</comment>
<dbReference type="Proteomes" id="UP000264541">
    <property type="component" value="Unassembled WGS sequence"/>
</dbReference>
<feature type="transmembrane region" description="Helical" evidence="9">
    <location>
        <begin position="231"/>
        <end position="251"/>
    </location>
</feature>
<evidence type="ECO:0000256" key="4">
    <source>
        <dbReference type="ARBA" id="ARBA00022692"/>
    </source>
</evidence>
<comment type="caution">
    <text evidence="10">The sequence shown here is derived from an EMBL/GenBank/DDBJ whole genome shotgun (WGS) entry which is preliminary data.</text>
</comment>
<dbReference type="InterPro" id="IPR001898">
    <property type="entry name" value="SLC13A/DASS"/>
</dbReference>
<evidence type="ECO:0000313" key="11">
    <source>
        <dbReference type="Proteomes" id="UP000264541"/>
    </source>
</evidence>
<feature type="transmembrane region" description="Helical" evidence="9">
    <location>
        <begin position="310"/>
        <end position="327"/>
    </location>
</feature>
<keyword evidence="7 9" id="KW-0472">Membrane</keyword>
<dbReference type="GO" id="GO:0008514">
    <property type="term" value="F:organic anion transmembrane transporter activity"/>
    <property type="evidence" value="ECO:0007669"/>
    <property type="project" value="UniProtKB-ARBA"/>
</dbReference>
<protein>
    <recommendedName>
        <fullName evidence="3">Sodium-dependent dicarboxylate transporter SdcS</fullName>
    </recommendedName>
    <alternativeName>
        <fullName evidence="8">Na(+)/dicarboxylate symporter</fullName>
    </alternativeName>
</protein>
<comment type="subcellular location">
    <subcellularLocation>
        <location evidence="1">Membrane</location>
        <topology evidence="1">Multi-pass membrane protein</topology>
    </subcellularLocation>
</comment>
<accession>A0A372LE86</accession>
<feature type="transmembrane region" description="Helical" evidence="9">
    <location>
        <begin position="459"/>
        <end position="482"/>
    </location>
</feature>
<dbReference type="GO" id="GO:0015293">
    <property type="term" value="F:symporter activity"/>
    <property type="evidence" value="ECO:0007669"/>
    <property type="project" value="UniProtKB-KW"/>
</dbReference>
<dbReference type="GO" id="GO:1905039">
    <property type="term" value="P:carboxylic acid transmembrane transport"/>
    <property type="evidence" value="ECO:0007669"/>
    <property type="project" value="UniProtKB-ARBA"/>
</dbReference>
<evidence type="ECO:0000256" key="6">
    <source>
        <dbReference type="ARBA" id="ARBA00022989"/>
    </source>
</evidence>
<dbReference type="EMBL" id="QVTE01000055">
    <property type="protein sequence ID" value="RFU64547.1"/>
    <property type="molecule type" value="Genomic_DNA"/>
</dbReference>
<dbReference type="PANTHER" id="PTHR10283:SF82">
    <property type="entry name" value="SOLUTE CARRIER FAMILY 13 MEMBER 2"/>
    <property type="match status" value="1"/>
</dbReference>
<feature type="transmembrane region" description="Helical" evidence="9">
    <location>
        <begin position="421"/>
        <end position="439"/>
    </location>
</feature>
<evidence type="ECO:0000256" key="3">
    <source>
        <dbReference type="ARBA" id="ARBA00020150"/>
    </source>
</evidence>
<feature type="transmembrane region" description="Helical" evidence="9">
    <location>
        <begin position="370"/>
        <end position="388"/>
    </location>
</feature>
<feature type="transmembrane region" description="Helical" evidence="9">
    <location>
        <begin position="154"/>
        <end position="177"/>
    </location>
</feature>
<gene>
    <name evidence="10" type="ORF">D0469_18490</name>
</gene>
<evidence type="ECO:0000256" key="5">
    <source>
        <dbReference type="ARBA" id="ARBA00022847"/>
    </source>
</evidence>
<keyword evidence="6 9" id="KW-1133">Transmembrane helix</keyword>
<sequence>MGSPNTRAKMRVLPKKSSPLMIEPSKLAVLITGILLMGAVFFLLPSDYSHSAKIMLSILALSVFYWTFEPIPLGVTALLMLILMLAFGVVSTEVIYSGFASPAVFLIIGGMMLARGVNDTPLAKRIAYMFLAKWGGTARGLLGSILIIPQIQSFFIPAAAVRATLLLPVAAMSLETVGAKGNGNLKKMIYLAVAFGTTISGTAVMTAAIGNILTVELLKSILDIKITYMQWFLYTFPIWLFLIPTVWILLLKWFPLKEEERNFPHVRKEINNKIAELGKMSIEEKKCLWILIVIMGLWFTESLHGLHPSIPALIGVVLMAFPGIGCAKWENLVKINFDTVLLLGVTLSLGYAFNESGAAALVGESLSTDLIIELLQSPVIAVITALIITHILHLAVANVSTAVVTLIPIFIGLSAKAGADPVLICVTASLACLHGYILVVEATPNIIVYSTGQIQQKEFLLPGLIMTFLMTVITVITAVTWWNWIGFL</sequence>
<keyword evidence="5" id="KW-0769">Symport</keyword>
<evidence type="ECO:0000256" key="9">
    <source>
        <dbReference type="SAM" id="Phobius"/>
    </source>
</evidence>
<feature type="transmembrane region" description="Helical" evidence="9">
    <location>
        <begin position="395"/>
        <end position="415"/>
    </location>
</feature>